<dbReference type="GO" id="GO:0000428">
    <property type="term" value="C:DNA-directed RNA polymerase complex"/>
    <property type="evidence" value="ECO:0007669"/>
    <property type="project" value="UniProtKB-KW"/>
</dbReference>
<comment type="function">
    <text evidence="6">Participates in both the initiation and recycling phases of transcription. In the presence of the delta subunit, RNAP displays an increased specificity of transcription, a decreased affinity for nucleic acids, and an increased efficiency of RNA synthesis because of enhanced recycling.</text>
</comment>
<dbReference type="InterPro" id="IPR038087">
    <property type="entry name" value="RNAP_delta_N_dom_sf"/>
</dbReference>
<feature type="region of interest" description="Disordered" evidence="7">
    <location>
        <begin position="92"/>
        <end position="203"/>
    </location>
</feature>
<dbReference type="AlphaFoldDB" id="A0A1I1LK02"/>
<evidence type="ECO:0000256" key="7">
    <source>
        <dbReference type="SAM" id="MobiDB-lite"/>
    </source>
</evidence>
<sequence>MELNQFKGQDKAELAMVDVAHAILQTTGEVKDFNDLLSEVADYLGLSDAQLEEDMVQFYTDLNVDGRFISLGDNRWGLRSWYPIDAIDEEITHDNDEEDEKPRRRKKRHGFDDEDYDDEDLDDEELEDDEEEEDDDDEPIEYGDRVAVDEHGVMVDDEDDEDLGEYKDDLEDLDDVEDDEDLKGLNIVDDEEVLDDDEEDDEE</sequence>
<dbReference type="PROSITE" id="PS51913">
    <property type="entry name" value="HTH_HARE"/>
    <property type="match status" value="1"/>
</dbReference>
<feature type="compositionally biased region" description="Acidic residues" evidence="7">
    <location>
        <begin position="112"/>
        <end position="141"/>
    </location>
</feature>
<dbReference type="STRING" id="753702.SAMN04488102_12314"/>
<dbReference type="Proteomes" id="UP000199612">
    <property type="component" value="Unassembled WGS sequence"/>
</dbReference>
<dbReference type="NCBIfam" id="TIGR04567">
    <property type="entry name" value="RNAP_delt_lowGC"/>
    <property type="match status" value="1"/>
</dbReference>
<dbReference type="InterPro" id="IPR029757">
    <property type="entry name" value="RpoE"/>
</dbReference>
<evidence type="ECO:0000259" key="8">
    <source>
        <dbReference type="PROSITE" id="PS51913"/>
    </source>
</evidence>
<evidence type="ECO:0000256" key="3">
    <source>
        <dbReference type="ARBA" id="ARBA00022679"/>
    </source>
</evidence>
<keyword evidence="5 6" id="KW-0804">Transcription</keyword>
<evidence type="ECO:0000256" key="1">
    <source>
        <dbReference type="ARBA" id="ARBA00009828"/>
    </source>
</evidence>
<evidence type="ECO:0000313" key="9">
    <source>
        <dbReference type="EMBL" id="SFC73444.1"/>
    </source>
</evidence>
<dbReference type="EMBL" id="FOLT01000023">
    <property type="protein sequence ID" value="SFC73444.1"/>
    <property type="molecule type" value="Genomic_DNA"/>
</dbReference>
<comment type="similarity">
    <text evidence="1 6">Belongs to the RpoE family.</text>
</comment>
<reference evidence="10" key="1">
    <citation type="submission" date="2016-10" db="EMBL/GenBank/DDBJ databases">
        <authorList>
            <person name="Varghese N."/>
            <person name="Submissions S."/>
        </authorList>
    </citation>
    <scope>NUCLEOTIDE SEQUENCE [LARGE SCALE GENOMIC DNA]</scope>
    <source>
        <strain evidence="10">DSM 23664</strain>
    </source>
</reference>
<dbReference type="GO" id="GO:0006355">
    <property type="term" value="P:regulation of DNA-templated transcription"/>
    <property type="evidence" value="ECO:0007669"/>
    <property type="project" value="UniProtKB-UniRule"/>
</dbReference>
<keyword evidence="4 6" id="KW-0548">Nucleotidyltransferase</keyword>
<dbReference type="Gene3D" id="1.10.10.1250">
    <property type="entry name" value="RNA polymerase, subunit delta, N-terminal domain"/>
    <property type="match status" value="1"/>
</dbReference>
<feature type="compositionally biased region" description="Acidic residues" evidence="7">
    <location>
        <begin position="188"/>
        <end position="203"/>
    </location>
</feature>
<organism evidence="9 10">
    <name type="scientific">Alkalibacterium subtropicum</name>
    <dbReference type="NCBI Taxonomy" id="753702"/>
    <lineage>
        <taxon>Bacteria</taxon>
        <taxon>Bacillati</taxon>
        <taxon>Bacillota</taxon>
        <taxon>Bacilli</taxon>
        <taxon>Lactobacillales</taxon>
        <taxon>Carnobacteriaceae</taxon>
        <taxon>Alkalibacterium</taxon>
    </lineage>
</organism>
<keyword evidence="2 6" id="KW-0240">DNA-directed RNA polymerase</keyword>
<evidence type="ECO:0000256" key="5">
    <source>
        <dbReference type="ARBA" id="ARBA00023163"/>
    </source>
</evidence>
<name>A0A1I1LK02_9LACT</name>
<feature type="domain" description="HTH HARE-type" evidence="8">
    <location>
        <begin position="14"/>
        <end position="81"/>
    </location>
</feature>
<accession>A0A1I1LK02</accession>
<dbReference type="HAMAP" id="MF_00357">
    <property type="entry name" value="RNApol_bact_RpoE"/>
    <property type="match status" value="1"/>
</dbReference>
<dbReference type="OrthoDB" id="401223at2"/>
<dbReference type="RefSeq" id="WP_091531851.1">
    <property type="nucleotide sequence ID" value="NZ_FOLT01000023.1"/>
</dbReference>
<evidence type="ECO:0000256" key="4">
    <source>
        <dbReference type="ARBA" id="ARBA00022695"/>
    </source>
</evidence>
<dbReference type="GO" id="GO:0006351">
    <property type="term" value="P:DNA-templated transcription"/>
    <property type="evidence" value="ECO:0007669"/>
    <property type="project" value="InterPro"/>
</dbReference>
<protein>
    <recommendedName>
        <fullName evidence="6">Probable DNA-directed RNA polymerase subunit delta</fullName>
    </recommendedName>
    <alternativeName>
        <fullName evidence="6">RNAP delta factor</fullName>
    </alternativeName>
</protein>
<evidence type="ECO:0000256" key="6">
    <source>
        <dbReference type="HAMAP-Rule" id="MF_00357"/>
    </source>
</evidence>
<dbReference type="Pfam" id="PF05066">
    <property type="entry name" value="HARE-HTH"/>
    <property type="match status" value="1"/>
</dbReference>
<comment type="subunit">
    <text evidence="6">RNAP is composed of a core of 2 alpha, a beta and a beta' subunits. The core is associated with a delta subunit and one of several sigma factors.</text>
</comment>
<keyword evidence="10" id="KW-1185">Reference proteome</keyword>
<dbReference type="GO" id="GO:0003899">
    <property type="term" value="F:DNA-directed RNA polymerase activity"/>
    <property type="evidence" value="ECO:0007669"/>
    <property type="project" value="UniProtKB-UniRule"/>
</dbReference>
<proteinExistence type="inferred from homology"/>
<dbReference type="InterPro" id="IPR007759">
    <property type="entry name" value="Asxl_HARE-HTH"/>
</dbReference>
<evidence type="ECO:0000256" key="2">
    <source>
        <dbReference type="ARBA" id="ARBA00022478"/>
    </source>
</evidence>
<feature type="compositionally biased region" description="Basic and acidic residues" evidence="7">
    <location>
        <begin position="142"/>
        <end position="154"/>
    </location>
</feature>
<gene>
    <name evidence="6" type="primary">rpoE</name>
    <name evidence="9" type="ORF">SAMN04488102_12314</name>
</gene>
<feature type="compositionally biased region" description="Acidic residues" evidence="7">
    <location>
        <begin position="155"/>
        <end position="181"/>
    </location>
</feature>
<evidence type="ECO:0000313" key="10">
    <source>
        <dbReference type="Proteomes" id="UP000199612"/>
    </source>
</evidence>
<keyword evidence="3 6" id="KW-0808">Transferase</keyword>